<feature type="transmembrane region" description="Helical" evidence="1">
    <location>
        <begin position="20"/>
        <end position="39"/>
    </location>
</feature>
<protein>
    <submittedName>
        <fullName evidence="2">Uncharacterized protein</fullName>
    </submittedName>
</protein>
<keyword evidence="1" id="KW-0812">Transmembrane</keyword>
<keyword evidence="3" id="KW-1185">Reference proteome</keyword>
<evidence type="ECO:0000313" key="3">
    <source>
        <dbReference type="Proteomes" id="UP000007488"/>
    </source>
</evidence>
<name>F0T0W6_SYNGF</name>
<dbReference type="HOGENOM" id="CLU_106623_0_0_9"/>
<evidence type="ECO:0000313" key="2">
    <source>
        <dbReference type="EMBL" id="ADY56255.1"/>
    </source>
</evidence>
<dbReference type="RefSeq" id="WP_013625123.1">
    <property type="nucleotide sequence ID" value="NC_015172.1"/>
</dbReference>
<dbReference type="KEGG" id="sgy:Sgly_1959"/>
<dbReference type="AlphaFoldDB" id="F0T0W6"/>
<reference evidence="2 3" key="1">
    <citation type="journal article" date="2011" name="Stand. Genomic Sci.">
        <title>Complete genome sequence of Syntrophobotulus glycolicus type strain (FlGlyR).</title>
        <authorList>
            <person name="Han C."/>
            <person name="Mwirichia R."/>
            <person name="Chertkov O."/>
            <person name="Held B."/>
            <person name="Lapidus A."/>
            <person name="Nolan M."/>
            <person name="Lucas S."/>
            <person name="Hammon N."/>
            <person name="Deshpande S."/>
            <person name="Cheng J.F."/>
            <person name="Tapia R."/>
            <person name="Goodwin L."/>
            <person name="Pitluck S."/>
            <person name="Huntemann M."/>
            <person name="Liolios K."/>
            <person name="Ivanova N."/>
            <person name="Pagani I."/>
            <person name="Mavromatis K."/>
            <person name="Ovchinikova G."/>
            <person name="Pati A."/>
            <person name="Chen A."/>
            <person name="Palaniappan K."/>
            <person name="Land M."/>
            <person name="Hauser L."/>
            <person name="Brambilla E.M."/>
            <person name="Rohde M."/>
            <person name="Spring S."/>
            <person name="Sikorski J."/>
            <person name="Goker M."/>
            <person name="Woyke T."/>
            <person name="Bristow J."/>
            <person name="Eisen J.A."/>
            <person name="Markowitz V."/>
            <person name="Hugenholtz P."/>
            <person name="Kyrpides N.C."/>
            <person name="Klenk H.P."/>
            <person name="Detter J.C."/>
        </authorList>
    </citation>
    <scope>NUCLEOTIDE SEQUENCE [LARGE SCALE GENOMIC DNA]</scope>
    <source>
        <strain evidence="3">DSM 8271 / FlGlyR</strain>
    </source>
</reference>
<dbReference type="eggNOG" id="ENOG5031FWN">
    <property type="taxonomic scope" value="Bacteria"/>
</dbReference>
<organism evidence="2 3">
    <name type="scientific">Syntrophobotulus glycolicus (strain DSM 8271 / FlGlyR)</name>
    <dbReference type="NCBI Taxonomy" id="645991"/>
    <lineage>
        <taxon>Bacteria</taxon>
        <taxon>Bacillati</taxon>
        <taxon>Bacillota</taxon>
        <taxon>Clostridia</taxon>
        <taxon>Eubacteriales</taxon>
        <taxon>Desulfitobacteriaceae</taxon>
        <taxon>Syntrophobotulus</taxon>
    </lineage>
</organism>
<sequence length="164" mass="18216">MRNSWGRPPRNEIWTDIQAVAIWVVIVGVVGYLLFPSLYQSIYSALTSPIKESADVNEISLPTSTVTEPTTPQLPDVYSSVYGESEFTEGYWVVFVADGEFKQLKMSLETYTFLMKIIANDQQNEKKATIIIAENGKVHKYVVSNEVFAIISNLNTINAGGGSI</sequence>
<accession>F0T0W6</accession>
<dbReference type="OrthoDB" id="1797549at2"/>
<keyword evidence="1" id="KW-0472">Membrane</keyword>
<proteinExistence type="predicted"/>
<keyword evidence="1" id="KW-1133">Transmembrane helix</keyword>
<dbReference type="Proteomes" id="UP000007488">
    <property type="component" value="Chromosome"/>
</dbReference>
<dbReference type="EMBL" id="CP002547">
    <property type="protein sequence ID" value="ADY56255.1"/>
    <property type="molecule type" value="Genomic_DNA"/>
</dbReference>
<reference evidence="3" key="2">
    <citation type="submission" date="2011-02" db="EMBL/GenBank/DDBJ databases">
        <title>The complete genome of Syntrophobotulus glycolicus DSM 8271.</title>
        <authorList>
            <person name="Lucas S."/>
            <person name="Copeland A."/>
            <person name="Lapidus A."/>
            <person name="Bruce D."/>
            <person name="Goodwin L."/>
            <person name="Pitluck S."/>
            <person name="Kyrpides N."/>
            <person name="Mavromatis K."/>
            <person name="Pagani I."/>
            <person name="Ivanova N."/>
            <person name="Mikhailova N."/>
            <person name="Chertkov O."/>
            <person name="Held B."/>
            <person name="Detter J.C."/>
            <person name="Tapia R."/>
            <person name="Han C."/>
            <person name="Land M."/>
            <person name="Hauser L."/>
            <person name="Markowitz V."/>
            <person name="Cheng J.-F."/>
            <person name="Hugenholtz P."/>
            <person name="Woyke T."/>
            <person name="Wu D."/>
            <person name="Spring S."/>
            <person name="Schroeder M."/>
            <person name="Brambilla E."/>
            <person name="Klenk H.-P."/>
            <person name="Eisen J.A."/>
        </authorList>
    </citation>
    <scope>NUCLEOTIDE SEQUENCE [LARGE SCALE GENOMIC DNA]</scope>
    <source>
        <strain evidence="3">DSM 8271 / FlGlyR</strain>
    </source>
</reference>
<evidence type="ECO:0000256" key="1">
    <source>
        <dbReference type="SAM" id="Phobius"/>
    </source>
</evidence>
<gene>
    <name evidence="2" type="ordered locus">Sgly_1959</name>
</gene>